<dbReference type="AlphaFoldDB" id="A0A6A5WHW5"/>
<evidence type="ECO:0000313" key="6">
    <source>
        <dbReference type="Proteomes" id="UP000799779"/>
    </source>
</evidence>
<dbReference type="InterPro" id="IPR042470">
    <property type="entry name" value="RMI1_N_C_sf"/>
</dbReference>
<dbReference type="EMBL" id="ML977585">
    <property type="protein sequence ID" value="KAF2001027.1"/>
    <property type="molecule type" value="Genomic_DNA"/>
</dbReference>
<dbReference type="Proteomes" id="UP000799779">
    <property type="component" value="Unassembled WGS sequence"/>
</dbReference>
<sequence length="239" mass="26170">MSTLIERPADSSMANHITAELTQHLNSRHLYPSQQWLQTFLSGVRPNNPLPATKQTAVFRLLATDITSSLTQPPSGVFPVDVLQARIQTRTVLGPILCQVLDVEDVGHSRWSQVESIESQERGETTKGREVVRVLPGENEGNGGEAPVPPSKGPFKLLLQDAKGAKVYAFDLRGIENINAGMSMGVKLLLRNFEVRRGVIMLEPTGVQILGGKIEELDKMWKEGRKERLIAAANAGGDD</sequence>
<dbReference type="Pfam" id="PF08585">
    <property type="entry name" value="RMI1_N_C"/>
    <property type="match status" value="1"/>
</dbReference>
<comment type="similarity">
    <text evidence="1">Belongs to the RMI1 family.</text>
</comment>
<evidence type="ECO:0000259" key="3">
    <source>
        <dbReference type="Pfam" id="PF08585"/>
    </source>
</evidence>
<feature type="domain" description="RMI1 N-terminal" evidence="4">
    <location>
        <begin position="25"/>
        <end position="69"/>
    </location>
</feature>
<dbReference type="OrthoDB" id="341511at2759"/>
<dbReference type="Gene3D" id="2.40.50.770">
    <property type="entry name" value="RecQ-mediated genome instability protein Rmi1, C-terminal domain"/>
    <property type="match status" value="1"/>
</dbReference>
<reference evidence="5" key="1">
    <citation type="journal article" date="2020" name="Stud. Mycol.">
        <title>101 Dothideomycetes genomes: a test case for predicting lifestyles and emergence of pathogens.</title>
        <authorList>
            <person name="Haridas S."/>
            <person name="Albert R."/>
            <person name="Binder M."/>
            <person name="Bloem J."/>
            <person name="Labutti K."/>
            <person name="Salamov A."/>
            <person name="Andreopoulos B."/>
            <person name="Baker S."/>
            <person name="Barry K."/>
            <person name="Bills G."/>
            <person name="Bluhm B."/>
            <person name="Cannon C."/>
            <person name="Castanera R."/>
            <person name="Culley D."/>
            <person name="Daum C."/>
            <person name="Ezra D."/>
            <person name="Gonzalez J."/>
            <person name="Henrissat B."/>
            <person name="Kuo A."/>
            <person name="Liang C."/>
            <person name="Lipzen A."/>
            <person name="Lutzoni F."/>
            <person name="Magnuson J."/>
            <person name="Mondo S."/>
            <person name="Nolan M."/>
            <person name="Ohm R."/>
            <person name="Pangilinan J."/>
            <person name="Park H.-J."/>
            <person name="Ramirez L."/>
            <person name="Alfaro M."/>
            <person name="Sun H."/>
            <person name="Tritt A."/>
            <person name="Yoshinaga Y."/>
            <person name="Zwiers L.-H."/>
            <person name="Turgeon B."/>
            <person name="Goodwin S."/>
            <person name="Spatafora J."/>
            <person name="Crous P."/>
            <person name="Grigoriev I."/>
        </authorList>
    </citation>
    <scope>NUCLEOTIDE SEQUENCE</scope>
    <source>
        <strain evidence="5">CBS 123094</strain>
    </source>
</reference>
<dbReference type="InterPro" id="IPR049363">
    <property type="entry name" value="RMI1_N"/>
</dbReference>
<dbReference type="Pfam" id="PF21000">
    <property type="entry name" value="RMI1_N_N"/>
    <property type="match status" value="1"/>
</dbReference>
<evidence type="ECO:0000256" key="2">
    <source>
        <dbReference type="ARBA" id="ARBA00018987"/>
    </source>
</evidence>
<evidence type="ECO:0000259" key="4">
    <source>
        <dbReference type="Pfam" id="PF21000"/>
    </source>
</evidence>
<accession>A0A6A5WHW5</accession>
<dbReference type="GO" id="GO:0000724">
    <property type="term" value="P:double-strand break repair via homologous recombination"/>
    <property type="evidence" value="ECO:0007669"/>
    <property type="project" value="TreeGrafter"/>
</dbReference>
<dbReference type="GO" id="GO:0016604">
    <property type="term" value="C:nuclear body"/>
    <property type="evidence" value="ECO:0007669"/>
    <property type="project" value="TreeGrafter"/>
</dbReference>
<dbReference type="GO" id="GO:0000712">
    <property type="term" value="P:resolution of meiotic recombination intermediates"/>
    <property type="evidence" value="ECO:0007669"/>
    <property type="project" value="TreeGrafter"/>
</dbReference>
<dbReference type="GO" id="GO:0031422">
    <property type="term" value="C:RecQ family helicase-topoisomerase III complex"/>
    <property type="evidence" value="ECO:0007669"/>
    <property type="project" value="TreeGrafter"/>
</dbReference>
<dbReference type="SMART" id="SM01161">
    <property type="entry name" value="DUF1767"/>
    <property type="match status" value="1"/>
</dbReference>
<name>A0A6A5WHW5_9PLEO</name>
<dbReference type="PANTHER" id="PTHR14790">
    <property type="entry name" value="RECQ-MEDIATED GENOME INSTABILITY PROTEIN 1 RMI1"/>
    <property type="match status" value="1"/>
</dbReference>
<dbReference type="PANTHER" id="PTHR14790:SF15">
    <property type="entry name" value="RECQ-MEDIATED GENOME INSTABILITY PROTEIN 1"/>
    <property type="match status" value="1"/>
</dbReference>
<protein>
    <recommendedName>
        <fullName evidence="2">RecQ-mediated genome instability protein 1</fullName>
    </recommendedName>
</protein>
<organism evidence="5 6">
    <name type="scientific">Amniculicola lignicola CBS 123094</name>
    <dbReference type="NCBI Taxonomy" id="1392246"/>
    <lineage>
        <taxon>Eukaryota</taxon>
        <taxon>Fungi</taxon>
        <taxon>Dikarya</taxon>
        <taxon>Ascomycota</taxon>
        <taxon>Pezizomycotina</taxon>
        <taxon>Dothideomycetes</taxon>
        <taxon>Pleosporomycetidae</taxon>
        <taxon>Pleosporales</taxon>
        <taxon>Amniculicolaceae</taxon>
        <taxon>Amniculicola</taxon>
    </lineage>
</organism>
<keyword evidence="6" id="KW-1185">Reference proteome</keyword>
<feature type="domain" description="RecQ mediated genome instability protein 1 OB-fold" evidence="3">
    <location>
        <begin position="79"/>
        <end position="225"/>
    </location>
</feature>
<gene>
    <name evidence="5" type="ORF">P154DRAFT_186677</name>
</gene>
<evidence type="ECO:0000313" key="5">
    <source>
        <dbReference type="EMBL" id="KAF2001027.1"/>
    </source>
</evidence>
<proteinExistence type="inferred from homology"/>
<dbReference type="InterPro" id="IPR013894">
    <property type="entry name" value="RMI1_OB"/>
</dbReference>
<evidence type="ECO:0000256" key="1">
    <source>
        <dbReference type="ARBA" id="ARBA00006395"/>
    </source>
</evidence>